<evidence type="ECO:0000313" key="8">
    <source>
        <dbReference type="EMBL" id="RKQ69951.1"/>
    </source>
</evidence>
<dbReference type="InterPro" id="IPR011765">
    <property type="entry name" value="Pept_M16_N"/>
</dbReference>
<protein>
    <submittedName>
        <fullName evidence="8">Zinc protease</fullName>
    </submittedName>
</protein>
<sequence length="452" mass="49852">MTLPRSVLFRPIASLCAVLALLLAATPGQAAVFNPKSFTLENGLQVVVVENHRIPVVTHMVWYRTGSADEQRGKSGIAHFLEHLMFRGTGELAPGEFSRIVNRNGGQDNAFTSWDYTAYFQTVAADRLELMMKLEADRMANLALTDAVVLPERDVILEERRQVIDNNPSAILGEQMRAAQYLHHPYRIPIIGWESEMRTLTTQDALDWYQRWYVPNNAFVVIAGDVTVEQVRPLAEKYYGPIPRREIAPRDRVNEPPQQAARRLELSDARVQQPSVSRQYLAPSYVWGETEHAYALDVLAEILSGGPTSRLYRKLVIEDGLAVSAGAYYSADALGPGGFGFYGSPKPGVKIEKVEAAIDAEIAALLEKGVTEAEIADAKQRLRADAVFARDSIRGPANVIGRALATGQTLEDVEAWPARIEAVTRDQVEAAARAVLKPEQSVTGILRPKPAS</sequence>
<comment type="similarity">
    <text evidence="2 4">Belongs to the peptidase M16 family.</text>
</comment>
<dbReference type="AlphaFoldDB" id="A0A420WG38"/>
<dbReference type="RefSeq" id="WP_121219433.1">
    <property type="nucleotide sequence ID" value="NZ_RBIG01000002.1"/>
</dbReference>
<feature type="signal peptide" evidence="5">
    <location>
        <begin position="1"/>
        <end position="30"/>
    </location>
</feature>
<keyword evidence="3" id="KW-0378">Hydrolase</keyword>
<comment type="caution">
    <text evidence="8">The sequence shown here is derived from an EMBL/GenBank/DDBJ whole genome shotgun (WGS) entry which is preliminary data.</text>
</comment>
<gene>
    <name evidence="8" type="ORF">BCL74_1885</name>
</gene>
<evidence type="ECO:0000256" key="5">
    <source>
        <dbReference type="SAM" id="SignalP"/>
    </source>
</evidence>
<keyword evidence="8" id="KW-0645">Protease</keyword>
<evidence type="ECO:0000256" key="2">
    <source>
        <dbReference type="ARBA" id="ARBA00007261"/>
    </source>
</evidence>
<accession>A0A420WG38</accession>
<dbReference type="PROSITE" id="PS00143">
    <property type="entry name" value="INSULINASE"/>
    <property type="match status" value="1"/>
</dbReference>
<dbReference type="GO" id="GO:0004222">
    <property type="term" value="F:metalloendopeptidase activity"/>
    <property type="evidence" value="ECO:0007669"/>
    <property type="project" value="InterPro"/>
</dbReference>
<dbReference type="InterPro" id="IPR011249">
    <property type="entry name" value="Metalloenz_LuxS/M16"/>
</dbReference>
<organism evidence="8 9">
    <name type="scientific">Oceanibaculum indicum</name>
    <dbReference type="NCBI Taxonomy" id="526216"/>
    <lineage>
        <taxon>Bacteria</taxon>
        <taxon>Pseudomonadati</taxon>
        <taxon>Pseudomonadota</taxon>
        <taxon>Alphaproteobacteria</taxon>
        <taxon>Rhodospirillales</taxon>
        <taxon>Oceanibaculaceae</taxon>
        <taxon>Oceanibaculum</taxon>
    </lineage>
</organism>
<feature type="domain" description="Peptidase M16 N-terminal" evidence="6">
    <location>
        <begin position="46"/>
        <end position="191"/>
    </location>
</feature>
<dbReference type="Proteomes" id="UP000277424">
    <property type="component" value="Unassembled WGS sequence"/>
</dbReference>
<dbReference type="Pfam" id="PF05193">
    <property type="entry name" value="Peptidase_M16_C"/>
    <property type="match status" value="1"/>
</dbReference>
<dbReference type="GO" id="GO:0006508">
    <property type="term" value="P:proteolysis"/>
    <property type="evidence" value="ECO:0007669"/>
    <property type="project" value="UniProtKB-KW"/>
</dbReference>
<dbReference type="InterPro" id="IPR007863">
    <property type="entry name" value="Peptidase_M16_C"/>
</dbReference>
<keyword evidence="5" id="KW-0732">Signal</keyword>
<dbReference type="Gene3D" id="3.30.830.10">
    <property type="entry name" value="Metalloenzyme, LuxS/M16 peptidase-like"/>
    <property type="match status" value="2"/>
</dbReference>
<dbReference type="PANTHER" id="PTHR11851">
    <property type="entry name" value="METALLOPROTEASE"/>
    <property type="match status" value="1"/>
</dbReference>
<dbReference type="GO" id="GO:0046872">
    <property type="term" value="F:metal ion binding"/>
    <property type="evidence" value="ECO:0007669"/>
    <property type="project" value="InterPro"/>
</dbReference>
<evidence type="ECO:0000256" key="1">
    <source>
        <dbReference type="ARBA" id="ARBA00001947"/>
    </source>
</evidence>
<name>A0A420WG38_9PROT</name>
<reference evidence="8 9" key="1">
    <citation type="submission" date="2018-10" db="EMBL/GenBank/DDBJ databases">
        <title>Comparative analysis of microorganisms from saline springs in Andes Mountain Range, Colombia.</title>
        <authorList>
            <person name="Rubin E."/>
        </authorList>
    </citation>
    <scope>NUCLEOTIDE SEQUENCE [LARGE SCALE GENOMIC DNA]</scope>
    <source>
        <strain evidence="8 9">USBA 36</strain>
    </source>
</reference>
<feature type="domain" description="Peptidase M16 C-terminal" evidence="7">
    <location>
        <begin position="200"/>
        <end position="382"/>
    </location>
</feature>
<comment type="cofactor">
    <cofactor evidence="1">
        <name>Zn(2+)</name>
        <dbReference type="ChEBI" id="CHEBI:29105"/>
    </cofactor>
</comment>
<dbReference type="InterPro" id="IPR050361">
    <property type="entry name" value="MPP/UQCRC_Complex"/>
</dbReference>
<evidence type="ECO:0000256" key="3">
    <source>
        <dbReference type="ARBA" id="ARBA00023049"/>
    </source>
</evidence>
<dbReference type="EMBL" id="RBIG01000002">
    <property type="protein sequence ID" value="RKQ69951.1"/>
    <property type="molecule type" value="Genomic_DNA"/>
</dbReference>
<proteinExistence type="inferred from homology"/>
<dbReference type="SUPFAM" id="SSF63411">
    <property type="entry name" value="LuxS/MPP-like metallohydrolase"/>
    <property type="match status" value="2"/>
</dbReference>
<evidence type="ECO:0000313" key="9">
    <source>
        <dbReference type="Proteomes" id="UP000277424"/>
    </source>
</evidence>
<evidence type="ECO:0000259" key="6">
    <source>
        <dbReference type="Pfam" id="PF00675"/>
    </source>
</evidence>
<dbReference type="InterPro" id="IPR001431">
    <property type="entry name" value="Pept_M16_Zn_BS"/>
</dbReference>
<keyword evidence="3" id="KW-0482">Metalloprotease</keyword>
<dbReference type="OrthoDB" id="9811314at2"/>
<dbReference type="PANTHER" id="PTHR11851:SF49">
    <property type="entry name" value="MITOCHONDRIAL-PROCESSING PEPTIDASE SUBUNIT ALPHA"/>
    <property type="match status" value="1"/>
</dbReference>
<evidence type="ECO:0000259" key="7">
    <source>
        <dbReference type="Pfam" id="PF05193"/>
    </source>
</evidence>
<evidence type="ECO:0000256" key="4">
    <source>
        <dbReference type="RuleBase" id="RU004447"/>
    </source>
</evidence>
<feature type="chain" id="PRO_5019052055" evidence="5">
    <location>
        <begin position="31"/>
        <end position="452"/>
    </location>
</feature>
<dbReference type="Pfam" id="PF00675">
    <property type="entry name" value="Peptidase_M16"/>
    <property type="match status" value="1"/>
</dbReference>